<name>A0A7G9RMH6_9BURK</name>
<dbReference type="KEGG" id="drg:H9K76_20230"/>
<reference evidence="1 2" key="1">
    <citation type="submission" date="2020-08" db="EMBL/GenBank/DDBJ databases">
        <title>Genome sequence of Diaphorobacter ruginosibacter DSM 27467T.</title>
        <authorList>
            <person name="Hyun D.-W."/>
            <person name="Bae J.-W."/>
        </authorList>
    </citation>
    <scope>NUCLEOTIDE SEQUENCE [LARGE SCALE GENOMIC DNA]</scope>
    <source>
        <strain evidence="1 2">DSM 27467</strain>
    </source>
</reference>
<organism evidence="1 2">
    <name type="scientific">Diaphorobacter ruginosibacter</name>
    <dbReference type="NCBI Taxonomy" id="1715720"/>
    <lineage>
        <taxon>Bacteria</taxon>
        <taxon>Pseudomonadati</taxon>
        <taxon>Pseudomonadota</taxon>
        <taxon>Betaproteobacteria</taxon>
        <taxon>Burkholderiales</taxon>
        <taxon>Comamonadaceae</taxon>
        <taxon>Diaphorobacter</taxon>
    </lineage>
</organism>
<evidence type="ECO:0000313" key="2">
    <source>
        <dbReference type="Proteomes" id="UP000515811"/>
    </source>
</evidence>
<dbReference type="EMBL" id="CP060714">
    <property type="protein sequence ID" value="QNN56801.1"/>
    <property type="molecule type" value="Genomic_DNA"/>
</dbReference>
<dbReference type="Pfam" id="PF03013">
    <property type="entry name" value="Pyr_excise"/>
    <property type="match status" value="1"/>
</dbReference>
<keyword evidence="2" id="KW-1185">Reference proteome</keyword>
<sequence>MRLWSLHPRYLDTKGLVALWREALLAQAVLRGETRGYRNHPQLDRFKDLEDPAAALARYLHDVHAEATLRGYRFDGSKIHAADEDARITVATGQIAYEWAHLQNKLSTRSPADFERNARLQQPELHSMFMAQEGPVATWERP</sequence>
<keyword evidence="1" id="KW-0456">Lyase</keyword>
<dbReference type="RefSeq" id="WP_187597067.1">
    <property type="nucleotide sequence ID" value="NZ_CP060714.1"/>
</dbReference>
<dbReference type="Proteomes" id="UP000515811">
    <property type="component" value="Chromosome"/>
</dbReference>
<dbReference type="AlphaFoldDB" id="A0A7G9RMH6"/>
<evidence type="ECO:0000313" key="1">
    <source>
        <dbReference type="EMBL" id="QNN56801.1"/>
    </source>
</evidence>
<dbReference type="InterPro" id="IPR004260">
    <property type="entry name" value="Pyr-dimer_DNA_glycosylase"/>
</dbReference>
<accession>A0A7G9RMH6</accession>
<protein>
    <submittedName>
        <fullName evidence="1">DNA lyase</fullName>
    </submittedName>
</protein>
<dbReference type="GO" id="GO:0016829">
    <property type="term" value="F:lyase activity"/>
    <property type="evidence" value="ECO:0007669"/>
    <property type="project" value="UniProtKB-KW"/>
</dbReference>
<proteinExistence type="predicted"/>
<gene>
    <name evidence="1" type="ORF">H9K76_20230</name>
</gene>